<organism evidence="2 4">
    <name type="scientific">Bacillus velezensis</name>
    <dbReference type="NCBI Taxonomy" id="492670"/>
    <lineage>
        <taxon>Bacteria</taxon>
        <taxon>Bacillati</taxon>
        <taxon>Bacillota</taxon>
        <taxon>Bacilli</taxon>
        <taxon>Bacillales</taxon>
        <taxon>Bacillaceae</taxon>
        <taxon>Bacillus</taxon>
        <taxon>Bacillus amyloliquefaciens group</taxon>
    </lineage>
</organism>
<evidence type="ECO:0008006" key="5">
    <source>
        <dbReference type="Google" id="ProtNLM"/>
    </source>
</evidence>
<sequence length="61" mass="6801">MGLKNFFNTELKCSICGKTLKSGDEITAYLTLPSEKKMPVGRMDKVLSKHSDKVCCKKCSE</sequence>
<protein>
    <recommendedName>
        <fullName evidence="5">Fe3+ hydroxamate ABC transporter substrate-binding protein</fullName>
    </recommendedName>
</protein>
<dbReference type="RefSeq" id="WP_003154035.1">
    <property type="nucleotide sequence ID" value="NZ_AP018402.1"/>
</dbReference>
<evidence type="ECO:0000313" key="1">
    <source>
        <dbReference type="EMBL" id="AWX72231.1"/>
    </source>
</evidence>
<evidence type="ECO:0000313" key="2">
    <source>
        <dbReference type="EMBL" id="QOY28960.1"/>
    </source>
</evidence>
<accession>A0A1D9PK03</accession>
<dbReference type="Proteomes" id="UP000587477">
    <property type="component" value="Chromosome"/>
</dbReference>
<dbReference type="Proteomes" id="UP000250069">
    <property type="component" value="Chromosome"/>
</dbReference>
<reference evidence="4" key="3">
    <citation type="submission" date="2020-10" db="EMBL/GenBank/DDBJ databases">
        <title>Complete genome sequence of Bacillus velezensis NST6.</title>
        <authorList>
            <person name="Choi J."/>
        </authorList>
    </citation>
    <scope>NUCLEOTIDE SEQUENCE [LARGE SCALE GENOMIC DNA]</scope>
    <source>
        <strain evidence="4">NST6</strain>
    </source>
</reference>
<gene>
    <name evidence="2" type="ORF">BACVE_004002</name>
    <name evidence="1" type="ORF">BVDSYZ_09415</name>
</gene>
<dbReference type="EMBL" id="CP030150">
    <property type="protein sequence ID" value="AWX72231.1"/>
    <property type="molecule type" value="Genomic_DNA"/>
</dbReference>
<reference evidence="1 3" key="1">
    <citation type="submission" date="2018-06" db="EMBL/GenBank/DDBJ databases">
        <title>Complete Genome Sequence of Bacillus velezensis DSYZ, a Plant Growth-Promoting Rhizobacterium with Antifungal Activity.</title>
        <authorList>
            <person name="Du B."/>
            <person name="Ding Y."/>
            <person name="Liu K."/>
            <person name="Yao L."/>
            <person name="Wang C."/>
            <person name="Li H."/>
            <person name="Liu H."/>
        </authorList>
    </citation>
    <scope>NUCLEOTIDE SEQUENCE [LARGE SCALE GENOMIC DNA]</scope>
    <source>
        <strain evidence="1 3">DSYZ</strain>
    </source>
</reference>
<evidence type="ECO:0000313" key="4">
    <source>
        <dbReference type="Proteomes" id="UP000587477"/>
    </source>
</evidence>
<name>A0A1D9PK03_BACVE</name>
<dbReference type="EMBL" id="CP063687">
    <property type="protein sequence ID" value="QOY28960.1"/>
    <property type="molecule type" value="Genomic_DNA"/>
</dbReference>
<dbReference type="AlphaFoldDB" id="A0A1D9PK03"/>
<reference evidence="2" key="2">
    <citation type="journal article" date="2020" name="Genomics">
        <title>Complete genome sequence of Bacillus velezensis NST6 and comparison with the species belonging to operational group B. amyloliquefaciens.</title>
        <authorList>
            <person name="Choi J."/>
            <person name="Nam J."/>
            <person name="Seo M.H."/>
        </authorList>
    </citation>
    <scope>NUCLEOTIDE SEQUENCE</scope>
    <source>
        <strain evidence="2">NST6</strain>
    </source>
</reference>
<proteinExistence type="predicted"/>
<dbReference type="KEGG" id="bmp:NG74_01813"/>
<evidence type="ECO:0000313" key="3">
    <source>
        <dbReference type="Proteomes" id="UP000250069"/>
    </source>
</evidence>
<dbReference type="GeneID" id="75095467"/>